<proteinExistence type="predicted"/>
<dbReference type="Proteomes" id="UP000199161">
    <property type="component" value="Unassembled WGS sequence"/>
</dbReference>
<dbReference type="InterPro" id="IPR012349">
    <property type="entry name" value="Split_barrel_FMN-bd"/>
</dbReference>
<dbReference type="GO" id="GO:0016491">
    <property type="term" value="F:oxidoreductase activity"/>
    <property type="evidence" value="ECO:0007669"/>
    <property type="project" value="InterPro"/>
</dbReference>
<dbReference type="OrthoDB" id="350853at2157"/>
<reference evidence="2" key="1">
    <citation type="submission" date="2016-10" db="EMBL/GenBank/DDBJ databases">
        <authorList>
            <person name="Varghese N."/>
            <person name="Submissions S."/>
        </authorList>
    </citation>
    <scope>NUCLEOTIDE SEQUENCE [LARGE SCALE GENOMIC DNA]</scope>
    <source>
        <strain evidence="2">DSM 13078</strain>
    </source>
</reference>
<evidence type="ECO:0000313" key="1">
    <source>
        <dbReference type="EMBL" id="SFC08018.1"/>
    </source>
</evidence>
<dbReference type="EMBL" id="FOKW01000004">
    <property type="protein sequence ID" value="SFC08018.1"/>
    <property type="molecule type" value="Genomic_DNA"/>
</dbReference>
<organism evidence="1 2">
    <name type="scientific">Natronobacterium haloterrestre</name>
    <name type="common">Halobiforma haloterrestris</name>
    <dbReference type="NCBI Taxonomy" id="148448"/>
    <lineage>
        <taxon>Archaea</taxon>
        <taxon>Methanobacteriati</taxon>
        <taxon>Methanobacteriota</taxon>
        <taxon>Stenosarchaea group</taxon>
        <taxon>Halobacteria</taxon>
        <taxon>Halobacteriales</taxon>
        <taxon>Natrialbaceae</taxon>
        <taxon>Natronobacterium</taxon>
    </lineage>
</organism>
<dbReference type="AlphaFoldDB" id="A0A1I1GDS8"/>
<gene>
    <name evidence="1" type="ORF">SAMN05444422_104161</name>
</gene>
<accession>A0A1I1GDS8</accession>
<evidence type="ECO:0000313" key="2">
    <source>
        <dbReference type="Proteomes" id="UP000199161"/>
    </source>
</evidence>
<dbReference type="Gene3D" id="2.30.110.10">
    <property type="entry name" value="Electron Transport, Fmn-binding Protein, Chain A"/>
    <property type="match status" value="1"/>
</dbReference>
<dbReference type="Pfam" id="PF04075">
    <property type="entry name" value="F420H2_quin_red"/>
    <property type="match status" value="1"/>
</dbReference>
<dbReference type="InterPro" id="IPR004378">
    <property type="entry name" value="F420H2_quin_Rdtase"/>
</dbReference>
<dbReference type="RefSeq" id="WP_177209141.1">
    <property type="nucleotide sequence ID" value="NZ_FOKW01000004.1"/>
</dbReference>
<sequence length="176" mass="19065">MGAGRGNGTIEGDDESYVETRGLPVPEAAYTVINPLVELLLRSPLHPLVSYSVAVLTFTGAKTGNEYSTPVGDWVKDGRIIITTHSSWWRNPKGGAEVGLHLRGESRSGVATPYSEPDDVAEYMKEFIDRHGTDAARRFGIRINGDGEPTMGELEEGVTGTVVIEIKLTDDNPPVR</sequence>
<protein>
    <submittedName>
        <fullName evidence="1">Uncharacterized protein</fullName>
    </submittedName>
</protein>
<keyword evidence="2" id="KW-1185">Reference proteome</keyword>
<name>A0A1I1GDS8_NATHA</name>